<name>A0A7S0SPK0_9CHLO</name>
<sequence>MGGKAAAAKARGVVRAAAAANNEGGNEDDRPYLQVQNTGDIGQIKRVFDECVVSAVLDMGHEELHTVTNVKIGLGMITCALALLAQFYPVKFPANYNVLVLCVASYCGFNTLLQLYITYVEKGIVLFTKPKAGGGGATSSGLAVRCRMGRFSEDVTITLMRGDAQDVTHAAAAETTVNVCEYMYTDGVMAEDKFRAVVEDLVTEFESGKGGASRKTR</sequence>
<evidence type="ECO:0000256" key="4">
    <source>
        <dbReference type="ARBA" id="ARBA00022692"/>
    </source>
</evidence>
<dbReference type="InterPro" id="IPR009582">
    <property type="entry name" value="Spc2/SPCS2"/>
</dbReference>
<evidence type="ECO:0000256" key="1">
    <source>
        <dbReference type="ARBA" id="ARBA00004477"/>
    </source>
</evidence>
<dbReference type="PANTHER" id="PTHR13085:SF0">
    <property type="entry name" value="SIGNAL PEPTIDASE COMPLEX SUBUNIT 2"/>
    <property type="match status" value="1"/>
</dbReference>
<comment type="subcellular location">
    <subcellularLocation>
        <location evidence="1 9">Endoplasmic reticulum membrane</location>
        <topology evidence="1 9">Multi-pass membrane protein</topology>
    </subcellularLocation>
</comment>
<protein>
    <recommendedName>
        <fullName evidence="3 9">Signal peptidase complex subunit 2</fullName>
    </recommendedName>
</protein>
<keyword evidence="4 9" id="KW-0812">Transmembrane</keyword>
<keyword evidence="7 9" id="KW-0472">Membrane</keyword>
<dbReference type="GO" id="GO:0045047">
    <property type="term" value="P:protein targeting to ER"/>
    <property type="evidence" value="ECO:0007669"/>
    <property type="project" value="TreeGrafter"/>
</dbReference>
<evidence type="ECO:0000256" key="3">
    <source>
        <dbReference type="ARBA" id="ARBA00017057"/>
    </source>
</evidence>
<feature type="transmembrane region" description="Helical" evidence="9">
    <location>
        <begin position="96"/>
        <end position="119"/>
    </location>
</feature>
<gene>
    <name evidence="10" type="ORF">MANT1106_LOCUS12703</name>
</gene>
<comment type="similarity">
    <text evidence="2 9">Belongs to the SPCS2 family.</text>
</comment>
<proteinExistence type="inferred from homology"/>
<evidence type="ECO:0000256" key="2">
    <source>
        <dbReference type="ARBA" id="ARBA00007324"/>
    </source>
</evidence>
<evidence type="ECO:0000256" key="7">
    <source>
        <dbReference type="ARBA" id="ARBA00023136"/>
    </source>
</evidence>
<evidence type="ECO:0000256" key="9">
    <source>
        <dbReference type="RuleBase" id="RU368033"/>
    </source>
</evidence>
<dbReference type="PANTHER" id="PTHR13085">
    <property type="entry name" value="MICROSOMAL SIGNAL PEPTIDASE 25 KDA SUBUNIT"/>
    <property type="match status" value="1"/>
</dbReference>
<dbReference type="Pfam" id="PF06703">
    <property type="entry name" value="SPC25"/>
    <property type="match status" value="1"/>
</dbReference>
<dbReference type="EMBL" id="HBFC01021241">
    <property type="protein sequence ID" value="CAD8710017.1"/>
    <property type="molecule type" value="Transcribed_RNA"/>
</dbReference>
<dbReference type="AlphaFoldDB" id="A0A7S0SPK0"/>
<accession>A0A7S0SPK0</accession>
<keyword evidence="5 9" id="KW-0256">Endoplasmic reticulum</keyword>
<dbReference type="GO" id="GO:0005787">
    <property type="term" value="C:signal peptidase complex"/>
    <property type="evidence" value="ECO:0007669"/>
    <property type="project" value="UniProtKB-UniRule"/>
</dbReference>
<dbReference type="GO" id="GO:0006465">
    <property type="term" value="P:signal peptide processing"/>
    <property type="evidence" value="ECO:0007669"/>
    <property type="project" value="UniProtKB-UniRule"/>
</dbReference>
<feature type="transmembrane region" description="Helical" evidence="9">
    <location>
        <begin position="72"/>
        <end position="90"/>
    </location>
</feature>
<evidence type="ECO:0000313" key="10">
    <source>
        <dbReference type="EMBL" id="CAD8710017.1"/>
    </source>
</evidence>
<dbReference type="GO" id="GO:0008233">
    <property type="term" value="F:peptidase activity"/>
    <property type="evidence" value="ECO:0007669"/>
    <property type="project" value="UniProtKB-UniRule"/>
</dbReference>
<evidence type="ECO:0000256" key="6">
    <source>
        <dbReference type="ARBA" id="ARBA00022989"/>
    </source>
</evidence>
<evidence type="ECO:0000256" key="8">
    <source>
        <dbReference type="ARBA" id="ARBA00045608"/>
    </source>
</evidence>
<comment type="function">
    <text evidence="8 9">Component of the signal peptidase complex (SPC) which catalyzes the cleavage of N-terminal signal sequences from nascent proteins as they are translocated into the lumen of the endoplasmic reticulum. Enhances the enzymatic activity of SPC and facilitates the interactions between different components of the translocation site.</text>
</comment>
<reference evidence="10" key="1">
    <citation type="submission" date="2021-01" db="EMBL/GenBank/DDBJ databases">
        <authorList>
            <person name="Corre E."/>
            <person name="Pelletier E."/>
            <person name="Niang G."/>
            <person name="Scheremetjew M."/>
            <person name="Finn R."/>
            <person name="Kale V."/>
            <person name="Holt S."/>
            <person name="Cochrane G."/>
            <person name="Meng A."/>
            <person name="Brown T."/>
            <person name="Cohen L."/>
        </authorList>
    </citation>
    <scope>NUCLEOTIDE SEQUENCE</scope>
    <source>
        <strain evidence="10">SL-175</strain>
    </source>
</reference>
<keyword evidence="6 9" id="KW-1133">Transmembrane helix</keyword>
<organism evidence="10">
    <name type="scientific">Mantoniella antarctica</name>
    <dbReference type="NCBI Taxonomy" id="81844"/>
    <lineage>
        <taxon>Eukaryota</taxon>
        <taxon>Viridiplantae</taxon>
        <taxon>Chlorophyta</taxon>
        <taxon>Mamiellophyceae</taxon>
        <taxon>Mamiellales</taxon>
        <taxon>Mamiellaceae</taxon>
        <taxon>Mantoniella</taxon>
    </lineage>
</organism>
<evidence type="ECO:0000256" key="5">
    <source>
        <dbReference type="ARBA" id="ARBA00022824"/>
    </source>
</evidence>